<dbReference type="EC" id="5.1.1.7" evidence="3 9"/>
<dbReference type="PANTHER" id="PTHR31689">
    <property type="entry name" value="DIAMINOPIMELATE EPIMERASE, CHLOROPLASTIC"/>
    <property type="match status" value="1"/>
</dbReference>
<protein>
    <recommendedName>
        <fullName evidence="3 9">Diaminopimelate epimerase</fullName>
        <shortName evidence="9">DAP epimerase</shortName>
        <ecNumber evidence="3 9">5.1.1.7</ecNumber>
    </recommendedName>
    <alternativeName>
        <fullName evidence="9">PLP-independent amino acid racemase</fullName>
    </alternativeName>
</protein>
<name>A0A520RYF5_9GAMM</name>
<keyword evidence="4 9" id="KW-0963">Cytoplasm</keyword>
<evidence type="ECO:0000256" key="9">
    <source>
        <dbReference type="HAMAP-Rule" id="MF_00197"/>
    </source>
</evidence>
<keyword evidence="5 9" id="KW-0028">Amino-acid biosynthesis</keyword>
<dbReference type="UniPathway" id="UPA00034">
    <property type="reaction ID" value="UER00025"/>
</dbReference>
<dbReference type="InterPro" id="IPR018510">
    <property type="entry name" value="DAP_epimerase_AS"/>
</dbReference>
<keyword evidence="7 9" id="KW-0413">Isomerase</keyword>
<feature type="site" description="Important for dimerization" evidence="9">
    <location>
        <position position="277"/>
    </location>
</feature>
<evidence type="ECO:0000256" key="8">
    <source>
        <dbReference type="ARBA" id="ARBA00051712"/>
    </source>
</evidence>
<dbReference type="PANTHER" id="PTHR31689:SF0">
    <property type="entry name" value="DIAMINOPIMELATE EPIMERASE"/>
    <property type="match status" value="1"/>
</dbReference>
<dbReference type="HAMAP" id="MF_00197">
    <property type="entry name" value="DAP_epimerase"/>
    <property type="match status" value="1"/>
</dbReference>
<evidence type="ECO:0000313" key="12">
    <source>
        <dbReference type="Proteomes" id="UP000320404"/>
    </source>
</evidence>
<feature type="active site" description="Proton acceptor" evidence="9">
    <location>
        <position position="223"/>
    </location>
</feature>
<evidence type="ECO:0000256" key="6">
    <source>
        <dbReference type="ARBA" id="ARBA00023154"/>
    </source>
</evidence>
<feature type="binding site" evidence="9">
    <location>
        <begin position="76"/>
        <end position="77"/>
    </location>
    <ligand>
        <name>substrate</name>
    </ligand>
</feature>
<comment type="catalytic activity">
    <reaction evidence="8 9">
        <text>(2S,6S)-2,6-diaminopimelate = meso-2,6-diaminopimelate</text>
        <dbReference type="Rhea" id="RHEA:15393"/>
        <dbReference type="ChEBI" id="CHEBI:57609"/>
        <dbReference type="ChEBI" id="CHEBI:57791"/>
        <dbReference type="EC" id="5.1.1.7"/>
    </reaction>
</comment>
<evidence type="ECO:0000256" key="3">
    <source>
        <dbReference type="ARBA" id="ARBA00013080"/>
    </source>
</evidence>
<dbReference type="GO" id="GO:0008837">
    <property type="term" value="F:diaminopimelate epimerase activity"/>
    <property type="evidence" value="ECO:0007669"/>
    <property type="project" value="UniProtKB-UniRule"/>
</dbReference>
<feature type="binding site" evidence="9">
    <location>
        <begin position="214"/>
        <end position="215"/>
    </location>
    <ligand>
        <name>substrate</name>
    </ligand>
</feature>
<feature type="binding site" evidence="9">
    <location>
        <begin position="224"/>
        <end position="225"/>
    </location>
    <ligand>
        <name>substrate</name>
    </ligand>
</feature>
<dbReference type="GO" id="GO:0009089">
    <property type="term" value="P:lysine biosynthetic process via diaminopimelate"/>
    <property type="evidence" value="ECO:0007669"/>
    <property type="project" value="UniProtKB-UniRule"/>
</dbReference>
<reference evidence="11 12" key="1">
    <citation type="submission" date="2019-02" db="EMBL/GenBank/DDBJ databases">
        <title>Prokaryotic population dynamics and viral predation in marine succession experiment using metagenomics: the confinement effect.</title>
        <authorList>
            <person name="Haro-Moreno J.M."/>
            <person name="Rodriguez-Valera F."/>
            <person name="Lopez-Perez M."/>
        </authorList>
    </citation>
    <scope>NUCLEOTIDE SEQUENCE [LARGE SCALE GENOMIC DNA]</scope>
    <source>
        <strain evidence="11">MED-G158</strain>
    </source>
</reference>
<dbReference type="Pfam" id="PF01678">
    <property type="entry name" value="DAP_epimerase"/>
    <property type="match status" value="2"/>
</dbReference>
<organism evidence="11 12">
    <name type="scientific">OM182 bacterium</name>
    <dbReference type="NCBI Taxonomy" id="2510334"/>
    <lineage>
        <taxon>Bacteria</taxon>
        <taxon>Pseudomonadati</taxon>
        <taxon>Pseudomonadota</taxon>
        <taxon>Gammaproteobacteria</taxon>
        <taxon>OMG group</taxon>
        <taxon>OM182 clade</taxon>
    </lineage>
</organism>
<feature type="binding site" evidence="9">
    <location>
        <position position="66"/>
    </location>
    <ligand>
        <name>substrate</name>
    </ligand>
</feature>
<dbReference type="NCBIfam" id="TIGR00652">
    <property type="entry name" value="DapF"/>
    <property type="match status" value="1"/>
</dbReference>
<evidence type="ECO:0000256" key="7">
    <source>
        <dbReference type="ARBA" id="ARBA00023235"/>
    </source>
</evidence>
<accession>A0A520RYF5</accession>
<comment type="subunit">
    <text evidence="9">Homodimer.</text>
</comment>
<dbReference type="InterPro" id="IPR001653">
    <property type="entry name" value="DAP_epimerase_DapF"/>
</dbReference>
<evidence type="ECO:0000256" key="5">
    <source>
        <dbReference type="ARBA" id="ARBA00022605"/>
    </source>
</evidence>
<feature type="active site" description="Proton donor" evidence="9">
    <location>
        <position position="75"/>
    </location>
</feature>
<comment type="pathway">
    <text evidence="1 9">Amino-acid biosynthesis; L-lysine biosynthesis via DAP pathway; DL-2,6-diaminopimelate from LL-2,6-diaminopimelate: step 1/1.</text>
</comment>
<comment type="subcellular location">
    <subcellularLocation>
        <location evidence="9">Cytoplasm</location>
    </subcellularLocation>
</comment>
<feature type="binding site" evidence="9">
    <location>
        <position position="163"/>
    </location>
    <ligand>
        <name>substrate</name>
    </ligand>
</feature>
<feature type="site" description="Could be important to modulate the pK values of the two catalytic cysteine residues" evidence="9">
    <location>
        <position position="214"/>
    </location>
</feature>
<evidence type="ECO:0000256" key="10">
    <source>
        <dbReference type="PROSITE-ProRule" id="PRU10125"/>
    </source>
</evidence>
<feature type="binding site" evidence="9">
    <location>
        <position position="196"/>
    </location>
    <ligand>
        <name>substrate</name>
    </ligand>
</feature>
<dbReference type="EMBL" id="SHAH01000063">
    <property type="protein sequence ID" value="RZO75249.1"/>
    <property type="molecule type" value="Genomic_DNA"/>
</dbReference>
<proteinExistence type="inferred from homology"/>
<comment type="caution">
    <text evidence="11">The sequence shown here is derived from an EMBL/GenBank/DDBJ whole genome shotgun (WGS) entry which is preliminary data.</text>
</comment>
<dbReference type="Proteomes" id="UP000320404">
    <property type="component" value="Unassembled WGS sequence"/>
</dbReference>
<evidence type="ECO:0000256" key="2">
    <source>
        <dbReference type="ARBA" id="ARBA00010219"/>
    </source>
</evidence>
<evidence type="ECO:0000256" key="1">
    <source>
        <dbReference type="ARBA" id="ARBA00005196"/>
    </source>
</evidence>
<keyword evidence="6 9" id="KW-0457">Lysine biosynthesis</keyword>
<feature type="site" description="Could be important to modulate the pK values of the two catalytic cysteine residues" evidence="9">
    <location>
        <position position="165"/>
    </location>
</feature>
<dbReference type="PROSITE" id="PS01326">
    <property type="entry name" value="DAP_EPIMERASE"/>
    <property type="match status" value="1"/>
</dbReference>
<evidence type="ECO:0000256" key="4">
    <source>
        <dbReference type="ARBA" id="ARBA00022490"/>
    </source>
</evidence>
<gene>
    <name evidence="9" type="primary">dapF</name>
    <name evidence="11" type="ORF">EVA69_04525</name>
</gene>
<dbReference type="FunFam" id="3.10.310.10:FF:000001">
    <property type="entry name" value="Diaminopimelate epimerase"/>
    <property type="match status" value="1"/>
</dbReference>
<feature type="binding site" evidence="9">
    <location>
        <position position="13"/>
    </location>
    <ligand>
        <name>substrate</name>
    </ligand>
</feature>
<feature type="active site" evidence="10">
    <location>
        <position position="75"/>
    </location>
</feature>
<evidence type="ECO:0000313" key="11">
    <source>
        <dbReference type="EMBL" id="RZO75249.1"/>
    </source>
</evidence>
<dbReference type="AlphaFoldDB" id="A0A520RYF5"/>
<comment type="function">
    <text evidence="9">Catalyzes the stereoinversion of LL-2,6-diaminopimelate (L,L-DAP) to meso-diaminopimelate (meso-DAP), a precursor of L-lysine and an essential component of the bacterial peptidoglycan.</text>
</comment>
<dbReference type="SUPFAM" id="SSF54506">
    <property type="entry name" value="Diaminopimelate epimerase-like"/>
    <property type="match status" value="1"/>
</dbReference>
<dbReference type="GO" id="GO:0005829">
    <property type="term" value="C:cytosol"/>
    <property type="evidence" value="ECO:0007669"/>
    <property type="project" value="TreeGrafter"/>
</dbReference>
<dbReference type="Gene3D" id="3.10.310.10">
    <property type="entry name" value="Diaminopimelate Epimerase, Chain A, domain 1"/>
    <property type="match status" value="2"/>
</dbReference>
<feature type="binding site" evidence="9">
    <location>
        <position position="46"/>
    </location>
    <ligand>
        <name>substrate</name>
    </ligand>
</feature>
<sequence length="282" mass="30644">MTLLFTKMHGLGNDFAVVDAVTNPVKLTPDKIRALADRHFGIGFDQLLLVEPPSQPDVDFNYRIFNVDGGEAEHCGNGARCFARFVWDKGLCSNNPLTVKTQNRILSLRLDDSSNVTVDMEKPILEPAALPFHAEAMQSSYRRTLTLAGTVTTIEFGVVSMGNPHAVIIVEDLDKTAVKDVGEALQQHPDFPESVNVGFMQILSRDHIRLRVYERGAGETMACGTGACAATVSGCLRGLLGDTVKVDLRGGSLQINWAFSESRESSVLMTGPATTVYEGTIE</sequence>
<comment type="similarity">
    <text evidence="2 9">Belongs to the diaminopimelate epimerase family.</text>
</comment>